<comment type="subcellular location">
    <subcellularLocation>
        <location evidence="1">Membrane</location>
        <topology evidence="1">Multi-pass membrane protein</topology>
    </subcellularLocation>
</comment>
<feature type="transmembrane region" description="Helical" evidence="7">
    <location>
        <begin position="240"/>
        <end position="267"/>
    </location>
</feature>
<dbReference type="VEuPathDB" id="ToxoDB:ETH2_1455100"/>
<feature type="region of interest" description="Disordered" evidence="6">
    <location>
        <begin position="87"/>
        <end position="123"/>
    </location>
</feature>
<organism evidence="8 9">
    <name type="scientific">Eimeria tenella</name>
    <name type="common">Coccidian parasite</name>
    <dbReference type="NCBI Taxonomy" id="5802"/>
    <lineage>
        <taxon>Eukaryota</taxon>
        <taxon>Sar</taxon>
        <taxon>Alveolata</taxon>
        <taxon>Apicomplexa</taxon>
        <taxon>Conoidasida</taxon>
        <taxon>Coccidia</taxon>
        <taxon>Eucoccidiorida</taxon>
        <taxon>Eimeriorina</taxon>
        <taxon>Eimeriidae</taxon>
        <taxon>Eimeria</taxon>
    </lineage>
</organism>
<gene>
    <name evidence="8" type="ORF">ETH_00007895</name>
</gene>
<evidence type="ECO:0000256" key="1">
    <source>
        <dbReference type="ARBA" id="ARBA00004141"/>
    </source>
</evidence>
<name>U6KTD2_EIMTE</name>
<protein>
    <submittedName>
        <fullName evidence="8">Mpv17 / PMP22 family domain-containing protein, putative</fullName>
    </submittedName>
</protein>
<evidence type="ECO:0000256" key="7">
    <source>
        <dbReference type="SAM" id="Phobius"/>
    </source>
</evidence>
<feature type="region of interest" description="Disordered" evidence="6">
    <location>
        <begin position="172"/>
        <end position="197"/>
    </location>
</feature>
<evidence type="ECO:0000256" key="5">
    <source>
        <dbReference type="ARBA" id="ARBA00023136"/>
    </source>
</evidence>
<feature type="compositionally biased region" description="Low complexity" evidence="6">
    <location>
        <begin position="87"/>
        <end position="115"/>
    </location>
</feature>
<dbReference type="Proteomes" id="UP000030747">
    <property type="component" value="Unassembled WGS sequence"/>
</dbReference>
<dbReference type="GeneID" id="25250781"/>
<keyword evidence="5 7" id="KW-0472">Membrane</keyword>
<reference evidence="8" key="2">
    <citation type="submission" date="2013-10" db="EMBL/GenBank/DDBJ databases">
        <authorList>
            <person name="Aslett M."/>
        </authorList>
    </citation>
    <scope>NUCLEOTIDE SEQUENCE [LARGE SCALE GENOMIC DNA]</scope>
    <source>
        <strain evidence="8">Houghton</strain>
    </source>
</reference>
<keyword evidence="3 7" id="KW-0812">Transmembrane</keyword>
<dbReference type="RefSeq" id="XP_013229516.1">
    <property type="nucleotide sequence ID" value="XM_013374062.1"/>
</dbReference>
<evidence type="ECO:0000256" key="6">
    <source>
        <dbReference type="SAM" id="MobiDB-lite"/>
    </source>
</evidence>
<accession>U6KTD2</accession>
<dbReference type="OrthoDB" id="347460at2759"/>
<keyword evidence="9" id="KW-1185">Reference proteome</keyword>
<keyword evidence="4 7" id="KW-1133">Transmembrane helix</keyword>
<dbReference type="InterPro" id="IPR007248">
    <property type="entry name" value="Mpv17_PMP22"/>
</dbReference>
<evidence type="ECO:0000256" key="4">
    <source>
        <dbReference type="ARBA" id="ARBA00022989"/>
    </source>
</evidence>
<dbReference type="Pfam" id="PF04117">
    <property type="entry name" value="Mpv17_PMP22"/>
    <property type="match status" value="1"/>
</dbReference>
<reference evidence="8" key="1">
    <citation type="submission" date="2013-10" db="EMBL/GenBank/DDBJ databases">
        <title>Genomic analysis of the causative agents of coccidiosis in chickens.</title>
        <authorList>
            <person name="Reid A.J."/>
            <person name="Blake D."/>
            <person name="Billington K."/>
            <person name="Browne H."/>
            <person name="Dunn M."/>
            <person name="Hung S."/>
            <person name="Kawahara F."/>
            <person name="Miranda-Saavedra D."/>
            <person name="Mourier T."/>
            <person name="Nagra H."/>
            <person name="Otto T.D."/>
            <person name="Rawlings N."/>
            <person name="Sanchez A."/>
            <person name="Sanders M."/>
            <person name="Subramaniam C."/>
            <person name="Tay Y."/>
            <person name="Dear P."/>
            <person name="Doerig C."/>
            <person name="Gruber A."/>
            <person name="Parkinson J."/>
            <person name="Shirley M."/>
            <person name="Wan K.L."/>
            <person name="Berriman M."/>
            <person name="Tomley F."/>
            <person name="Pain A."/>
        </authorList>
    </citation>
    <scope>NUCLEOTIDE SEQUENCE [LARGE SCALE GENOMIC DNA]</scope>
    <source>
        <strain evidence="8">Houghton</strain>
    </source>
</reference>
<dbReference type="AlphaFoldDB" id="U6KTD2"/>
<dbReference type="GO" id="GO:0016020">
    <property type="term" value="C:membrane"/>
    <property type="evidence" value="ECO:0007669"/>
    <property type="project" value="UniProtKB-SubCell"/>
</dbReference>
<proteinExistence type="inferred from homology"/>
<sequence length="477" mass="52843">MGVAHKDGHSWLWRLVQHRVGRRSRQKQKERQKEREKERIVRLPLGISVALWAPIPSSSRLKRDVLLNAVAALLLFSASDIMAQHLQHTQAHKQQQQAQQELDPQQQQQPPRELQGCGAEQVPPTLSSTLRQIDAGRTLAVGCEGVIVNALLLTPMYHKLEAMLAHNTALKRSSTSGAGGGGSSSRGNPKVTSSGRSGASARVAAAVSGASKAANTAANAAAAAASAAAQTQQGSRASRLLWLLSLYQVLAVQIVAMPFSSFSFLFFTPVLRFSFTRLFEEQQLPVQKEQVQQHYVQQQRLEQQLLLAQERRQQQRQQQEREHQKFCLILGSPGSQRAIQDKVIDKDAPTTVQQHQQQQQQGQQQQQHQRCWISSDPPENLRAALREGYEAVRCHFREIYVASLVVWPLSDLINFRFVPLAMRPAWDSLLDFVWAVYLSYAAHSSPAPVQQQHPVDETAGTCAAAPTSSAGMQLNAA</sequence>
<feature type="region of interest" description="Disordered" evidence="6">
    <location>
        <begin position="349"/>
        <end position="371"/>
    </location>
</feature>
<evidence type="ECO:0000313" key="9">
    <source>
        <dbReference type="Proteomes" id="UP000030747"/>
    </source>
</evidence>
<evidence type="ECO:0000313" key="8">
    <source>
        <dbReference type="EMBL" id="CDJ38760.1"/>
    </source>
</evidence>
<comment type="similarity">
    <text evidence="2">Belongs to the peroxisomal membrane protein PXMP2/4 family.</text>
</comment>
<dbReference type="GO" id="GO:0005737">
    <property type="term" value="C:cytoplasm"/>
    <property type="evidence" value="ECO:0007669"/>
    <property type="project" value="TreeGrafter"/>
</dbReference>
<evidence type="ECO:0000256" key="3">
    <source>
        <dbReference type="ARBA" id="ARBA00022692"/>
    </source>
</evidence>
<feature type="compositionally biased region" description="Low complexity" evidence="6">
    <location>
        <begin position="185"/>
        <end position="197"/>
    </location>
</feature>
<evidence type="ECO:0000256" key="2">
    <source>
        <dbReference type="ARBA" id="ARBA00006824"/>
    </source>
</evidence>
<feature type="compositionally biased region" description="Low complexity" evidence="6">
    <location>
        <begin position="353"/>
        <end position="369"/>
    </location>
</feature>
<dbReference type="PANTHER" id="PTHR11266">
    <property type="entry name" value="PEROXISOMAL MEMBRANE PROTEIN 2, PXMP2 MPV17"/>
    <property type="match status" value="1"/>
</dbReference>
<dbReference type="EMBL" id="HG674029">
    <property type="protein sequence ID" value="CDJ38760.1"/>
    <property type="molecule type" value="Genomic_DNA"/>
</dbReference>
<dbReference type="VEuPathDB" id="ToxoDB:ETH_00007895"/>